<dbReference type="SUPFAM" id="SSF63829">
    <property type="entry name" value="Calcium-dependent phosphotriesterase"/>
    <property type="match status" value="1"/>
</dbReference>
<proteinExistence type="predicted"/>
<keyword evidence="2" id="KW-1185">Reference proteome</keyword>
<dbReference type="Proteomes" id="UP000295334">
    <property type="component" value="Unassembled WGS sequence"/>
</dbReference>
<dbReference type="OrthoDB" id="1143207at2"/>
<dbReference type="EMBL" id="SJZI01000042">
    <property type="protein sequence ID" value="TCJ14095.1"/>
    <property type="molecule type" value="Genomic_DNA"/>
</dbReference>
<name>A0A4R1BAU4_9BACT</name>
<organism evidence="1 2">
    <name type="scientific">Flaviaesturariibacter flavus</name>
    <dbReference type="NCBI Taxonomy" id="2502780"/>
    <lineage>
        <taxon>Bacteria</taxon>
        <taxon>Pseudomonadati</taxon>
        <taxon>Bacteroidota</taxon>
        <taxon>Chitinophagia</taxon>
        <taxon>Chitinophagales</taxon>
        <taxon>Chitinophagaceae</taxon>
        <taxon>Flaviaestuariibacter</taxon>
    </lineage>
</organism>
<evidence type="ECO:0000313" key="2">
    <source>
        <dbReference type="Proteomes" id="UP000295334"/>
    </source>
</evidence>
<sequence>MTLSLLFASANAKAQDSFRLLRTVPVAATDFAVDQLDNLYLLTPGGLLKKYGPAGDSIAVFNNVRRFGRIEGLDVSNPLRPLLFYKDFSTVVLLDRFLAQKSVLDLRRQGIAQASAAATSYDNNIWVFDAVENKLKKLDESGRQLQSTPDLRQLLGYPFQPEKIVDQDNSVYLFDPKAGVLRFDYYGTLQKKFPAQSWRSFQVLDRQLVGVSEGALVLFNTGTYLQRQYQFPSSFGGFQRYLVGNGKLFALGKDSVSIYRIGY</sequence>
<comment type="caution">
    <text evidence="1">The sequence shown here is derived from an EMBL/GenBank/DDBJ whole genome shotgun (WGS) entry which is preliminary data.</text>
</comment>
<dbReference type="RefSeq" id="WP_131448881.1">
    <property type="nucleotide sequence ID" value="NZ_SJZI01000042.1"/>
</dbReference>
<accession>A0A4R1BAU4</accession>
<dbReference type="AlphaFoldDB" id="A0A4R1BAU4"/>
<evidence type="ECO:0008006" key="3">
    <source>
        <dbReference type="Google" id="ProtNLM"/>
    </source>
</evidence>
<evidence type="ECO:0000313" key="1">
    <source>
        <dbReference type="EMBL" id="TCJ14095.1"/>
    </source>
</evidence>
<reference evidence="1 2" key="1">
    <citation type="submission" date="2019-03" db="EMBL/GenBank/DDBJ databases">
        <authorList>
            <person name="Kim M.K.M."/>
        </authorList>
    </citation>
    <scope>NUCLEOTIDE SEQUENCE [LARGE SCALE GENOMIC DNA]</scope>
    <source>
        <strain evidence="1 2">17J68-12</strain>
    </source>
</reference>
<gene>
    <name evidence="1" type="ORF">EPD60_08780</name>
</gene>
<protein>
    <recommendedName>
        <fullName evidence="3">6-bladed beta-propeller</fullName>
    </recommendedName>
</protein>